<keyword evidence="2" id="KW-0732">Signal</keyword>
<reference evidence="3 4" key="1">
    <citation type="submission" date="2022-03" db="EMBL/GenBank/DDBJ databases">
        <authorList>
            <person name="Nunn A."/>
            <person name="Chopra R."/>
            <person name="Nunn A."/>
            <person name="Contreras Garrido A."/>
        </authorList>
    </citation>
    <scope>NUCLEOTIDE SEQUENCE [LARGE SCALE GENOMIC DNA]</scope>
</reference>
<feature type="chain" id="PRO_5043829781" evidence="2">
    <location>
        <begin position="23"/>
        <end position="82"/>
    </location>
</feature>
<organism evidence="3 4">
    <name type="scientific">Thlaspi arvense</name>
    <name type="common">Field penny-cress</name>
    <dbReference type="NCBI Taxonomy" id="13288"/>
    <lineage>
        <taxon>Eukaryota</taxon>
        <taxon>Viridiplantae</taxon>
        <taxon>Streptophyta</taxon>
        <taxon>Embryophyta</taxon>
        <taxon>Tracheophyta</taxon>
        <taxon>Spermatophyta</taxon>
        <taxon>Magnoliopsida</taxon>
        <taxon>eudicotyledons</taxon>
        <taxon>Gunneridae</taxon>
        <taxon>Pentapetalae</taxon>
        <taxon>rosids</taxon>
        <taxon>malvids</taxon>
        <taxon>Brassicales</taxon>
        <taxon>Brassicaceae</taxon>
        <taxon>Thlaspideae</taxon>
        <taxon>Thlaspi</taxon>
    </lineage>
</organism>
<feature type="signal peptide" evidence="2">
    <location>
        <begin position="1"/>
        <end position="22"/>
    </location>
</feature>
<evidence type="ECO:0000256" key="1">
    <source>
        <dbReference type="SAM" id="MobiDB-lite"/>
    </source>
</evidence>
<evidence type="ECO:0000313" key="4">
    <source>
        <dbReference type="Proteomes" id="UP000836841"/>
    </source>
</evidence>
<evidence type="ECO:0000256" key="2">
    <source>
        <dbReference type="SAM" id="SignalP"/>
    </source>
</evidence>
<protein>
    <submittedName>
        <fullName evidence="3">Uncharacterized protein</fullName>
    </submittedName>
</protein>
<evidence type="ECO:0000313" key="3">
    <source>
        <dbReference type="EMBL" id="CAH2077712.1"/>
    </source>
</evidence>
<dbReference type="AlphaFoldDB" id="A0AAU9T0C5"/>
<dbReference type="Proteomes" id="UP000836841">
    <property type="component" value="Chromosome 7"/>
</dbReference>
<keyword evidence="4" id="KW-1185">Reference proteome</keyword>
<dbReference type="EMBL" id="OU466863">
    <property type="protein sequence ID" value="CAH2077712.1"/>
    <property type="molecule type" value="Genomic_DNA"/>
</dbReference>
<proteinExistence type="predicted"/>
<feature type="region of interest" description="Disordered" evidence="1">
    <location>
        <begin position="56"/>
        <end position="82"/>
    </location>
</feature>
<name>A0AAU9T0C5_THLAR</name>
<sequence length="82" mass="8710">MASPLQTLTSTMILVTLFLGCAEEEGSCCLPNPKTQFHPYKDPLAAAPITSYGIPNQLTPNPGYEAHSPCSGEDQVPPVPQP</sequence>
<accession>A0AAU9T0C5</accession>
<gene>
    <name evidence="3" type="ORF">TAV2_LOCUS22483</name>
</gene>